<evidence type="ECO:0000259" key="3">
    <source>
        <dbReference type="PROSITE" id="PS51160"/>
    </source>
</evidence>
<evidence type="ECO:0000313" key="4">
    <source>
        <dbReference type="EMBL" id="CEM42119.1"/>
    </source>
</evidence>
<comment type="caution">
    <text evidence="1">Lacks conserved residue(s) required for the propagation of feature annotation.</text>
</comment>
<dbReference type="AlphaFoldDB" id="A0A0G4HDV9"/>
<dbReference type="SUPFAM" id="SSF54975">
    <property type="entry name" value="Acylphosphatase/BLUF domain-like"/>
    <property type="match status" value="1"/>
</dbReference>
<feature type="coiled-coil region" evidence="2">
    <location>
        <begin position="191"/>
        <end position="221"/>
    </location>
</feature>
<gene>
    <name evidence="4" type="ORF">Cvel_26520</name>
</gene>
<accession>A0A0G4HDV9</accession>
<dbReference type="PhylomeDB" id="A0A0G4HDV9"/>
<dbReference type="Gene3D" id="3.30.70.100">
    <property type="match status" value="1"/>
</dbReference>
<sequence length="232" mass="27013">MHLSRQLLINLKKIRARVETTLQRKGNPQFRPVKNLLTDPPNILHCPKGIPQFGGLWDVNKSKARAFRKVNMAAPKRVRRDYTMKDWHEMLGRFRFQIDGSFEGDGEVYAKAFRQVCADLWLVGWVKARGGFVTGHLQGDVYALSHMKKWISDRCGDGAAIENYRFFDENFAIAAVEYTNLKIVRDLRKPAKKKEHALVRLQSEMNEEAQLESEARRNEEQQYLDDNCVRNY</sequence>
<evidence type="ECO:0000256" key="2">
    <source>
        <dbReference type="SAM" id="Coils"/>
    </source>
</evidence>
<dbReference type="InterPro" id="IPR001792">
    <property type="entry name" value="Acylphosphatase-like_dom"/>
</dbReference>
<dbReference type="EMBL" id="CDMZ01002383">
    <property type="protein sequence ID" value="CEM42119.1"/>
    <property type="molecule type" value="Genomic_DNA"/>
</dbReference>
<feature type="domain" description="Acylphosphatase-like" evidence="3">
    <location>
        <begin position="93"/>
        <end position="185"/>
    </location>
</feature>
<dbReference type="InterPro" id="IPR036046">
    <property type="entry name" value="Acylphosphatase-like_dom_sf"/>
</dbReference>
<organism evidence="4">
    <name type="scientific">Chromera velia CCMP2878</name>
    <dbReference type="NCBI Taxonomy" id="1169474"/>
    <lineage>
        <taxon>Eukaryota</taxon>
        <taxon>Sar</taxon>
        <taxon>Alveolata</taxon>
        <taxon>Colpodellida</taxon>
        <taxon>Chromeraceae</taxon>
        <taxon>Chromera</taxon>
    </lineage>
</organism>
<protein>
    <recommendedName>
        <fullName evidence="3">Acylphosphatase-like domain-containing protein</fullName>
    </recommendedName>
</protein>
<dbReference type="VEuPathDB" id="CryptoDB:Cvel_26520"/>
<reference evidence="4" key="1">
    <citation type="submission" date="2014-11" db="EMBL/GenBank/DDBJ databases">
        <authorList>
            <person name="Otto D Thomas"/>
            <person name="Naeem Raeece"/>
        </authorList>
    </citation>
    <scope>NUCLEOTIDE SEQUENCE</scope>
</reference>
<dbReference type="PROSITE" id="PS51160">
    <property type="entry name" value="ACYLPHOSPHATASE_3"/>
    <property type="match status" value="1"/>
</dbReference>
<keyword evidence="2" id="KW-0175">Coiled coil</keyword>
<evidence type="ECO:0000256" key="1">
    <source>
        <dbReference type="PROSITE-ProRule" id="PRU00520"/>
    </source>
</evidence>
<proteinExistence type="predicted"/>
<name>A0A0G4HDV9_9ALVE</name>